<evidence type="ECO:0000313" key="1">
    <source>
        <dbReference type="EMBL" id="CAK63076.1"/>
    </source>
</evidence>
<reference evidence="1 2" key="1">
    <citation type="journal article" date="2006" name="Nature">
        <title>Global trends of whole-genome duplications revealed by the ciliate Paramecium tetraurelia.</title>
        <authorList>
            <consortium name="Genoscope"/>
            <person name="Aury J.-M."/>
            <person name="Jaillon O."/>
            <person name="Duret L."/>
            <person name="Noel B."/>
            <person name="Jubin C."/>
            <person name="Porcel B.M."/>
            <person name="Segurens B."/>
            <person name="Daubin V."/>
            <person name="Anthouard V."/>
            <person name="Aiach N."/>
            <person name="Arnaiz O."/>
            <person name="Billaut A."/>
            <person name="Beisson J."/>
            <person name="Blanc I."/>
            <person name="Bouhouche K."/>
            <person name="Camara F."/>
            <person name="Duharcourt S."/>
            <person name="Guigo R."/>
            <person name="Gogendeau D."/>
            <person name="Katinka M."/>
            <person name="Keller A.-M."/>
            <person name="Kissmehl R."/>
            <person name="Klotz C."/>
            <person name="Koll F."/>
            <person name="Le Moue A."/>
            <person name="Lepere C."/>
            <person name="Malinsky S."/>
            <person name="Nowacki M."/>
            <person name="Nowak J.K."/>
            <person name="Plattner H."/>
            <person name="Poulain J."/>
            <person name="Ruiz F."/>
            <person name="Serrano V."/>
            <person name="Zagulski M."/>
            <person name="Dessen P."/>
            <person name="Betermier M."/>
            <person name="Weissenbach J."/>
            <person name="Scarpelli C."/>
            <person name="Schachter V."/>
            <person name="Sperling L."/>
            <person name="Meyer E."/>
            <person name="Cohen J."/>
            <person name="Wincker P."/>
        </authorList>
    </citation>
    <scope>NUCLEOTIDE SEQUENCE [LARGE SCALE GENOMIC DNA]</scope>
    <source>
        <strain evidence="1 2">Stock d4-2</strain>
    </source>
</reference>
<organism evidence="1 2">
    <name type="scientific">Paramecium tetraurelia</name>
    <dbReference type="NCBI Taxonomy" id="5888"/>
    <lineage>
        <taxon>Eukaryota</taxon>
        <taxon>Sar</taxon>
        <taxon>Alveolata</taxon>
        <taxon>Ciliophora</taxon>
        <taxon>Intramacronucleata</taxon>
        <taxon>Oligohymenophorea</taxon>
        <taxon>Peniculida</taxon>
        <taxon>Parameciidae</taxon>
        <taxon>Paramecium</taxon>
    </lineage>
</organism>
<protein>
    <submittedName>
        <fullName evidence="1">Uncharacterized protein</fullName>
    </submittedName>
</protein>
<name>A0BX09_PARTE</name>
<dbReference type="Proteomes" id="UP000000600">
    <property type="component" value="Unassembled WGS sequence"/>
</dbReference>
<dbReference type="GeneID" id="5016258"/>
<keyword evidence="2" id="KW-1185">Reference proteome</keyword>
<dbReference type="InParanoid" id="A0BX09"/>
<dbReference type="EMBL" id="CT868023">
    <property type="protein sequence ID" value="CAK63076.1"/>
    <property type="molecule type" value="Genomic_DNA"/>
</dbReference>
<dbReference type="RefSeq" id="XP_001430474.1">
    <property type="nucleotide sequence ID" value="XM_001430437.1"/>
</dbReference>
<dbReference type="KEGG" id="ptm:GSPATT00032928001"/>
<evidence type="ECO:0000313" key="2">
    <source>
        <dbReference type="Proteomes" id="UP000000600"/>
    </source>
</evidence>
<dbReference type="HOGENOM" id="CLU_2089495_0_0_1"/>
<dbReference type="OrthoDB" id="18915at2759"/>
<proteinExistence type="predicted"/>
<accession>A0BX09</accession>
<dbReference type="AlphaFoldDB" id="A0BX09"/>
<gene>
    <name evidence="1" type="ORF">GSPATT00032928001</name>
</gene>
<sequence length="117" mass="13858">MTKNCQQEFLYQLQQLRLIEEEDDRKLQLQSQFAEHEIQENGQGCFNNLSTIFLRNLCDAVLECSEMKEYCLDRENLLIWEAECNNNEIIIQALASQLKMSCQTDIFFEQQLYHLGV</sequence>